<dbReference type="CDD" id="cd18100">
    <property type="entry name" value="Trm10euk_B"/>
    <property type="match status" value="1"/>
</dbReference>
<evidence type="ECO:0000256" key="6">
    <source>
        <dbReference type="ARBA" id="ARBA00035688"/>
    </source>
</evidence>
<evidence type="ECO:0000256" key="9">
    <source>
        <dbReference type="ARBA" id="ARBA00045240"/>
    </source>
</evidence>
<evidence type="ECO:0000313" key="12">
    <source>
        <dbReference type="Ensembl" id="ENSDCDP00010040415.1"/>
    </source>
</evidence>
<gene>
    <name evidence="12" type="primary">TRMT10B</name>
</gene>
<evidence type="ECO:0000313" key="13">
    <source>
        <dbReference type="Proteomes" id="UP000694580"/>
    </source>
</evidence>
<dbReference type="GeneTree" id="ENSGT00530000063169"/>
<dbReference type="Proteomes" id="UP000694580">
    <property type="component" value="Chromosome 13"/>
</dbReference>
<evidence type="ECO:0000256" key="7">
    <source>
        <dbReference type="ARBA" id="ARBA00035712"/>
    </source>
</evidence>
<dbReference type="GO" id="GO:0000049">
    <property type="term" value="F:tRNA binding"/>
    <property type="evidence" value="ECO:0007669"/>
    <property type="project" value="TreeGrafter"/>
</dbReference>
<dbReference type="GO" id="GO:0002939">
    <property type="term" value="P:tRNA N1-guanine methylation"/>
    <property type="evidence" value="ECO:0007669"/>
    <property type="project" value="TreeGrafter"/>
</dbReference>
<dbReference type="InterPro" id="IPR047911">
    <property type="entry name" value="Trm10_B_MTase_dom"/>
</dbReference>
<dbReference type="EC" id="2.1.1.221" evidence="1"/>
<dbReference type="GeneID" id="114802241"/>
<feature type="domain" description="SAM-dependent MTase TRM10-type" evidence="11">
    <location>
        <begin position="91"/>
        <end position="288"/>
    </location>
</feature>
<dbReference type="RefSeq" id="XP_028856788.1">
    <property type="nucleotide sequence ID" value="XM_029000955.1"/>
</dbReference>
<sequence>MNRNEGEAGGIAICDMLEMFQIDEGVVSSTVWDPGCSKNVMRKQRNWERTLALKKSKRKEEKRRRKQNRVQDKVICPKGPQLSKRMLKAITKERLEEARLSGPRLCVDLSMTDCMSHKEISRLAGQIRRVYGLNRKAAQPFHLFLTDLSQDSLLYRECVRMNDGFREYSMEMTEKSWLEVFPEDDVVFLTPDAEEALQSVETEKVYILGGLVDESIQKKMSYTKAMELGVCTARLPIEEYMIKKDNPKNFHSKILTINQVFEILLTFCDTGSWVQALAAGVPPGKGYMLTPEATLEMKN</sequence>
<keyword evidence="13" id="KW-1185">Reference proteome</keyword>
<proteinExistence type="predicted"/>
<evidence type="ECO:0000259" key="11">
    <source>
        <dbReference type="PROSITE" id="PS51675"/>
    </source>
</evidence>
<protein>
    <recommendedName>
        <fullName evidence="6">tRNA methyltransferase 10 homolog B</fullName>
        <ecNumber evidence="1">2.1.1.221</ecNumber>
    </recommendedName>
    <alternativeName>
        <fullName evidence="7">RNA (guanine-9-)-methyltransferase domain-containing protein 3</fullName>
    </alternativeName>
    <alternativeName>
        <fullName evidence="8">tRNA (guanine(9)-N(1))-methyltransferase TRMT10B</fullName>
    </alternativeName>
</protein>
<dbReference type="Gene3D" id="3.40.1280.30">
    <property type="match status" value="1"/>
</dbReference>
<dbReference type="GO" id="GO:0052905">
    <property type="term" value="F:tRNA (guanosine(9)-N1)-methyltransferase activity"/>
    <property type="evidence" value="ECO:0007669"/>
    <property type="project" value="UniProtKB-EC"/>
</dbReference>
<reference evidence="12" key="2">
    <citation type="submission" date="2025-08" db="UniProtKB">
        <authorList>
            <consortium name="Ensembl"/>
        </authorList>
    </citation>
    <scope>IDENTIFICATION</scope>
</reference>
<evidence type="ECO:0000256" key="2">
    <source>
        <dbReference type="ARBA" id="ARBA00022603"/>
    </source>
</evidence>
<comment type="function">
    <text evidence="9">S-adenosyl-L-methionine-dependent guanine N(1)-methyltransferase that catalyzes the formation of N(1)-methylguanine at position 9 (m1G9) in tRNAs. Probably not able to catalyze formation of N(1)-methyladenine at position 9 (m1A9) in tRNAs.</text>
</comment>
<evidence type="ECO:0000256" key="10">
    <source>
        <dbReference type="ARBA" id="ARBA00048434"/>
    </source>
</evidence>
<accession>A0AAY4D4F6</accession>
<keyword evidence="5" id="KW-0175">Coiled coil</keyword>
<organism evidence="12 13">
    <name type="scientific">Denticeps clupeoides</name>
    <name type="common">denticle herring</name>
    <dbReference type="NCBI Taxonomy" id="299321"/>
    <lineage>
        <taxon>Eukaryota</taxon>
        <taxon>Metazoa</taxon>
        <taxon>Chordata</taxon>
        <taxon>Craniata</taxon>
        <taxon>Vertebrata</taxon>
        <taxon>Euteleostomi</taxon>
        <taxon>Actinopterygii</taxon>
        <taxon>Neopterygii</taxon>
        <taxon>Teleostei</taxon>
        <taxon>Clupei</taxon>
        <taxon>Clupeiformes</taxon>
        <taxon>Denticipitoidei</taxon>
        <taxon>Denticipitidae</taxon>
        <taxon>Denticeps</taxon>
    </lineage>
</organism>
<dbReference type="PROSITE" id="PS51675">
    <property type="entry name" value="SAM_MT_TRM10"/>
    <property type="match status" value="1"/>
</dbReference>
<dbReference type="PANTHER" id="PTHR13563">
    <property type="entry name" value="TRNA (GUANINE-9-) METHYLTRANSFERASE"/>
    <property type="match status" value="1"/>
</dbReference>
<reference evidence="12" key="3">
    <citation type="submission" date="2025-09" db="UniProtKB">
        <authorList>
            <consortium name="Ensembl"/>
        </authorList>
    </citation>
    <scope>IDENTIFICATION</scope>
</reference>
<dbReference type="InterPro" id="IPR028564">
    <property type="entry name" value="MT_TRM10-typ"/>
</dbReference>
<keyword evidence="2" id="KW-0489">Methyltransferase</keyword>
<evidence type="ECO:0000256" key="3">
    <source>
        <dbReference type="ARBA" id="ARBA00022679"/>
    </source>
</evidence>
<dbReference type="PANTHER" id="PTHR13563:SF19">
    <property type="entry name" value="TRNA METHYLTRANSFERASE 10 HOMOLOG B"/>
    <property type="match status" value="1"/>
</dbReference>
<evidence type="ECO:0000256" key="8">
    <source>
        <dbReference type="ARBA" id="ARBA00035725"/>
    </source>
</evidence>
<evidence type="ECO:0000256" key="5">
    <source>
        <dbReference type="ARBA" id="ARBA00023054"/>
    </source>
</evidence>
<dbReference type="InterPro" id="IPR038459">
    <property type="entry name" value="MT_TRM10-typ_sf"/>
</dbReference>
<reference evidence="12 13" key="1">
    <citation type="submission" date="2020-06" db="EMBL/GenBank/DDBJ databases">
        <authorList>
            <consortium name="Wellcome Sanger Institute Data Sharing"/>
        </authorList>
    </citation>
    <scope>NUCLEOTIDE SEQUENCE [LARGE SCALE GENOMIC DNA]</scope>
</reference>
<comment type="catalytic activity">
    <reaction evidence="10">
        <text>guanosine(9) in tRNA + S-adenosyl-L-methionine = N(1)-methylguanosine(9) in tRNA + S-adenosyl-L-homocysteine + H(+)</text>
        <dbReference type="Rhea" id="RHEA:43156"/>
        <dbReference type="Rhea" id="RHEA-COMP:10367"/>
        <dbReference type="Rhea" id="RHEA-COMP:10368"/>
        <dbReference type="ChEBI" id="CHEBI:15378"/>
        <dbReference type="ChEBI" id="CHEBI:57856"/>
        <dbReference type="ChEBI" id="CHEBI:59789"/>
        <dbReference type="ChEBI" id="CHEBI:73542"/>
        <dbReference type="ChEBI" id="CHEBI:74269"/>
        <dbReference type="EC" id="2.1.1.221"/>
    </reaction>
</comment>
<dbReference type="Ensembl" id="ENSDCDT00010050281.1">
    <property type="protein sequence ID" value="ENSDCDP00010040415.1"/>
    <property type="gene ID" value="ENSDCDG00010025807.1"/>
</dbReference>
<evidence type="ECO:0000256" key="1">
    <source>
        <dbReference type="ARBA" id="ARBA00012797"/>
    </source>
</evidence>
<dbReference type="InterPro" id="IPR007356">
    <property type="entry name" value="tRNA_m1G_MeTrfase_euk"/>
</dbReference>
<name>A0AAY4D4F6_9TELE</name>
<dbReference type="AlphaFoldDB" id="A0AAY4D4F6"/>
<evidence type="ECO:0000256" key="4">
    <source>
        <dbReference type="ARBA" id="ARBA00022691"/>
    </source>
</evidence>
<dbReference type="GO" id="GO:0005654">
    <property type="term" value="C:nucleoplasm"/>
    <property type="evidence" value="ECO:0007669"/>
    <property type="project" value="TreeGrafter"/>
</dbReference>
<keyword evidence="3" id="KW-0808">Transferase</keyword>
<keyword evidence="4" id="KW-0949">S-adenosyl-L-methionine</keyword>